<dbReference type="GO" id="GO:0006633">
    <property type="term" value="P:fatty acid biosynthetic process"/>
    <property type="evidence" value="ECO:0007669"/>
    <property type="project" value="InterPro"/>
</dbReference>
<proteinExistence type="predicted"/>
<dbReference type="PANTHER" id="PTHR43775:SF51">
    <property type="entry name" value="INACTIVE PHENOLPHTHIOCEROL SYNTHESIS POLYKETIDE SYNTHASE TYPE I PKS1-RELATED"/>
    <property type="match status" value="1"/>
</dbReference>
<keyword evidence="2" id="KW-0597">Phosphoprotein</keyword>
<dbReference type="InterPro" id="IPR018201">
    <property type="entry name" value="Ketoacyl_synth_AS"/>
</dbReference>
<dbReference type="InterPro" id="IPR014031">
    <property type="entry name" value="Ketoacyl_synth_C"/>
</dbReference>
<dbReference type="InterPro" id="IPR020841">
    <property type="entry name" value="PKS_Beta-ketoAc_synthase_dom"/>
</dbReference>
<keyword evidence="5" id="KW-0443">Lipid metabolism</keyword>
<dbReference type="InterPro" id="IPR016035">
    <property type="entry name" value="Acyl_Trfase/lysoPLipase"/>
</dbReference>
<dbReference type="Gene3D" id="3.30.70.3290">
    <property type="match status" value="1"/>
</dbReference>
<dbReference type="Gene3D" id="3.40.47.10">
    <property type="match status" value="1"/>
</dbReference>
<evidence type="ECO:0000256" key="6">
    <source>
        <dbReference type="ARBA" id="ARBA00023268"/>
    </source>
</evidence>
<dbReference type="EMBL" id="CP019724">
    <property type="protein sequence ID" value="AQS66601.1"/>
    <property type="molecule type" value="Genomic_DNA"/>
</dbReference>
<evidence type="ECO:0000259" key="9">
    <source>
        <dbReference type="PROSITE" id="PS50075"/>
    </source>
</evidence>
<evidence type="ECO:0000256" key="1">
    <source>
        <dbReference type="ARBA" id="ARBA00022450"/>
    </source>
</evidence>
<dbReference type="RefSeq" id="WP_055419302.1">
    <property type="nucleotide sequence ID" value="NZ_CP019724.1"/>
</dbReference>
<evidence type="ECO:0000259" key="10">
    <source>
        <dbReference type="PROSITE" id="PS52004"/>
    </source>
</evidence>
<dbReference type="SMART" id="SM00823">
    <property type="entry name" value="PKS_PP"/>
    <property type="match status" value="1"/>
</dbReference>
<evidence type="ECO:0000256" key="7">
    <source>
        <dbReference type="ARBA" id="ARBA00023315"/>
    </source>
</evidence>
<dbReference type="AlphaFoldDB" id="A0A1S6J4G8"/>
<dbReference type="Pfam" id="PF00550">
    <property type="entry name" value="PP-binding"/>
    <property type="match status" value="1"/>
</dbReference>
<dbReference type="Proteomes" id="UP000189443">
    <property type="component" value="Chromosome"/>
</dbReference>
<feature type="compositionally biased region" description="Basic residues" evidence="8">
    <location>
        <begin position="869"/>
        <end position="878"/>
    </location>
</feature>
<evidence type="ECO:0000313" key="11">
    <source>
        <dbReference type="EMBL" id="AQS66601.1"/>
    </source>
</evidence>
<dbReference type="InterPro" id="IPR016039">
    <property type="entry name" value="Thiolase-like"/>
</dbReference>
<dbReference type="PROSITE" id="PS52004">
    <property type="entry name" value="KS3_2"/>
    <property type="match status" value="1"/>
</dbReference>
<dbReference type="Pfam" id="PF16197">
    <property type="entry name" value="KAsynt_C_assoc"/>
    <property type="match status" value="1"/>
</dbReference>
<dbReference type="OrthoDB" id="9778690at2"/>
<dbReference type="Gene3D" id="1.10.1200.10">
    <property type="entry name" value="ACP-like"/>
    <property type="match status" value="1"/>
</dbReference>
<dbReference type="Pfam" id="PF00109">
    <property type="entry name" value="ketoacyl-synt"/>
    <property type="match status" value="1"/>
</dbReference>
<reference evidence="11 12" key="1">
    <citation type="submission" date="2017-02" db="EMBL/GenBank/DDBJ databases">
        <title>Streptomyces pactum ACT12 Genome sequencing and assembly.</title>
        <authorList>
            <person name="Xue Q."/>
            <person name="Yan X."/>
            <person name="Jia L."/>
            <person name="Yan H."/>
        </authorList>
    </citation>
    <scope>NUCLEOTIDE SEQUENCE [LARGE SCALE GENOMIC DNA]</scope>
    <source>
        <strain evidence="11 12">ACT12</strain>
    </source>
</reference>
<evidence type="ECO:0000256" key="4">
    <source>
        <dbReference type="ARBA" id="ARBA00022832"/>
    </source>
</evidence>
<dbReference type="InterPro" id="IPR006162">
    <property type="entry name" value="Ppantetheine_attach_site"/>
</dbReference>
<evidence type="ECO:0000256" key="3">
    <source>
        <dbReference type="ARBA" id="ARBA00022679"/>
    </source>
</evidence>
<dbReference type="CDD" id="cd00833">
    <property type="entry name" value="PKS"/>
    <property type="match status" value="1"/>
</dbReference>
<dbReference type="InterPro" id="IPR020806">
    <property type="entry name" value="PKS_PP-bd"/>
</dbReference>
<accession>A0A1S6J4G8</accession>
<dbReference type="Gene3D" id="1.10.1240.100">
    <property type="match status" value="1"/>
</dbReference>
<dbReference type="KEGG" id="spac:B1H29_06375"/>
<feature type="domain" description="Carrier" evidence="9">
    <location>
        <begin position="772"/>
        <end position="849"/>
    </location>
</feature>
<dbReference type="InterPro" id="IPR036736">
    <property type="entry name" value="ACP-like_sf"/>
</dbReference>
<evidence type="ECO:0000256" key="8">
    <source>
        <dbReference type="SAM" id="MobiDB-lite"/>
    </source>
</evidence>
<dbReference type="InterPro" id="IPR032821">
    <property type="entry name" value="PKS_assoc"/>
</dbReference>
<dbReference type="InterPro" id="IPR009081">
    <property type="entry name" value="PP-bd_ACP"/>
</dbReference>
<dbReference type="GO" id="GO:0031177">
    <property type="term" value="F:phosphopantetheine binding"/>
    <property type="evidence" value="ECO:0007669"/>
    <property type="project" value="InterPro"/>
</dbReference>
<sequence>MTLSDSDVAIIGMACRFPGADSVDRFWDVLSEGRETLTRYTDEELLAAGVPAARLADPRYVKAAQTIPGTDLFDSELFQFTQDEAEILDPQHRVFLECALEALERAGYDPGRTDAQVGVYAGAGMNTYLLHNLGERYRAASSVDHYRLMLANDKDFLATRVSYKLNLTGPSVSVNTACSTSLVALHTACLALLGGECDMALVGAVHLNPPGQGYQYQEGMIFSPDGHCRAFDAEARGTVIGSGAGAVVLKRLKEAVADGDWIHAVIKGSAVNNDGSAKTGYTAPSISGQAAVIADAQDVADVDPETIGYVEAHGTGTPLGDPIEVAALTEAFRDGTDRSGYCALGSVKTNIGHLDTAAGMAGLIKTALMLEHRTLVPSLHFTEPNPDIDFATGPFFVNTEKTEWKSGTGPLRAGVSSFGIGGTNAHVILQEGPARAQAPQESRPELLVLSARSEDALEQAAAALARHLRANPGLDPAAVAQTLGLGRRAHRHRLALVADSTRSAAMALALGNGERIRRGTTGREPSAPVLVLTGTGTGADPAGTAELYASVPAYRDAADACAAALGRPGEAEALLAEDGAVAACSHEYALATALTTWGVAPAGLAATGTGLATAAALAEALPLADALALARGTVPHRVDPPRLPVVSPRTGRWMTEDEGRDPVHWTGPADATAAPDALLDGTGRHAVRLTPPDGEPGGLTHLLTLAADQWVLGADLDFAAVHTGRDIRRVPLPTHRFERRRHWVEPGGHGTRTEAAPAGDRLITRFDPADPEHNAELIRDYLCEAIGKVLGGRHLATLDTNLFDLGLDSLVLIEVVAKLGEELGFEVPAASFVEFPTIRSFVDNLAELMGLAPGTAPGGGDGTAPATRTSRRAQRAAARHTGQA</sequence>
<dbReference type="FunFam" id="3.40.47.10:FF:000042">
    <property type="entry name" value="Polyketide synthase Pks13"/>
    <property type="match status" value="1"/>
</dbReference>
<organism evidence="11 12">
    <name type="scientific">Streptomyces pactum</name>
    <dbReference type="NCBI Taxonomy" id="68249"/>
    <lineage>
        <taxon>Bacteria</taxon>
        <taxon>Bacillati</taxon>
        <taxon>Actinomycetota</taxon>
        <taxon>Actinomycetes</taxon>
        <taxon>Kitasatosporales</taxon>
        <taxon>Streptomycetaceae</taxon>
        <taxon>Streptomyces</taxon>
    </lineage>
</organism>
<keyword evidence="1" id="KW-0596">Phosphopantetheine</keyword>
<dbReference type="PROSITE" id="PS00012">
    <property type="entry name" value="PHOSPHOPANTETHEINE"/>
    <property type="match status" value="1"/>
</dbReference>
<name>A0A1S6J4G8_9ACTN</name>
<feature type="region of interest" description="Disordered" evidence="8">
    <location>
        <begin position="640"/>
        <end position="663"/>
    </location>
</feature>
<evidence type="ECO:0000256" key="5">
    <source>
        <dbReference type="ARBA" id="ARBA00023098"/>
    </source>
</evidence>
<feature type="region of interest" description="Disordered" evidence="8">
    <location>
        <begin position="853"/>
        <end position="884"/>
    </location>
</feature>
<evidence type="ECO:0000313" key="12">
    <source>
        <dbReference type="Proteomes" id="UP000189443"/>
    </source>
</evidence>
<keyword evidence="7" id="KW-0012">Acyltransferase</keyword>
<dbReference type="SMART" id="SM00825">
    <property type="entry name" value="PKS_KS"/>
    <property type="match status" value="1"/>
</dbReference>
<gene>
    <name evidence="11" type="ORF">B1H29_06375</name>
</gene>
<keyword evidence="3" id="KW-0808">Transferase</keyword>
<keyword evidence="4" id="KW-0276">Fatty acid metabolism</keyword>
<feature type="domain" description="Ketosynthase family 3 (KS3)" evidence="10">
    <location>
        <begin position="5"/>
        <end position="431"/>
    </location>
</feature>
<dbReference type="SUPFAM" id="SSF53901">
    <property type="entry name" value="Thiolase-like"/>
    <property type="match status" value="1"/>
</dbReference>
<dbReference type="PANTHER" id="PTHR43775">
    <property type="entry name" value="FATTY ACID SYNTHASE"/>
    <property type="match status" value="1"/>
</dbReference>
<dbReference type="Pfam" id="PF02801">
    <property type="entry name" value="Ketoacyl-synt_C"/>
    <property type="match status" value="1"/>
</dbReference>
<keyword evidence="6" id="KW-0511">Multifunctional enzyme</keyword>
<dbReference type="SUPFAM" id="SSF52151">
    <property type="entry name" value="FabD/lysophospholipase-like"/>
    <property type="match status" value="1"/>
</dbReference>
<protein>
    <submittedName>
        <fullName evidence="11">Beta-ketoacyl synthase</fullName>
    </submittedName>
</protein>
<evidence type="ECO:0000256" key="2">
    <source>
        <dbReference type="ARBA" id="ARBA00022553"/>
    </source>
</evidence>
<dbReference type="GO" id="GO:0004312">
    <property type="term" value="F:fatty acid synthase activity"/>
    <property type="evidence" value="ECO:0007669"/>
    <property type="project" value="TreeGrafter"/>
</dbReference>
<dbReference type="PROSITE" id="PS50075">
    <property type="entry name" value="CARRIER"/>
    <property type="match status" value="1"/>
</dbReference>
<feature type="compositionally biased region" description="Basic and acidic residues" evidence="8">
    <location>
        <begin position="654"/>
        <end position="663"/>
    </location>
</feature>
<keyword evidence="12" id="KW-1185">Reference proteome</keyword>
<dbReference type="GO" id="GO:0017000">
    <property type="term" value="P:antibiotic biosynthetic process"/>
    <property type="evidence" value="ECO:0007669"/>
    <property type="project" value="UniProtKB-ARBA"/>
</dbReference>
<dbReference type="GO" id="GO:0004315">
    <property type="term" value="F:3-oxoacyl-[acyl-carrier-protein] synthase activity"/>
    <property type="evidence" value="ECO:0007669"/>
    <property type="project" value="InterPro"/>
</dbReference>
<dbReference type="SUPFAM" id="SSF47336">
    <property type="entry name" value="ACP-like"/>
    <property type="match status" value="1"/>
</dbReference>
<dbReference type="InterPro" id="IPR050091">
    <property type="entry name" value="PKS_NRPS_Biosynth_Enz"/>
</dbReference>
<dbReference type="InterPro" id="IPR014030">
    <property type="entry name" value="Ketoacyl_synth_N"/>
</dbReference>
<dbReference type="PROSITE" id="PS00606">
    <property type="entry name" value="KS3_1"/>
    <property type="match status" value="1"/>
</dbReference>